<accession>A0AAD8EQE1</accession>
<dbReference type="EMBL" id="JASPKZ010001574">
    <property type="protein sequence ID" value="KAJ9597972.1"/>
    <property type="molecule type" value="Genomic_DNA"/>
</dbReference>
<keyword evidence="2" id="KW-1185">Reference proteome</keyword>
<comment type="caution">
    <text evidence="1">The sequence shown here is derived from an EMBL/GenBank/DDBJ whole genome shotgun (WGS) entry which is preliminary data.</text>
</comment>
<dbReference type="Proteomes" id="UP001233999">
    <property type="component" value="Unassembled WGS sequence"/>
</dbReference>
<evidence type="ECO:0000313" key="1">
    <source>
        <dbReference type="EMBL" id="KAJ9597972.1"/>
    </source>
</evidence>
<organism evidence="1 2">
    <name type="scientific">Diploptera punctata</name>
    <name type="common">Pacific beetle cockroach</name>
    <dbReference type="NCBI Taxonomy" id="6984"/>
    <lineage>
        <taxon>Eukaryota</taxon>
        <taxon>Metazoa</taxon>
        <taxon>Ecdysozoa</taxon>
        <taxon>Arthropoda</taxon>
        <taxon>Hexapoda</taxon>
        <taxon>Insecta</taxon>
        <taxon>Pterygota</taxon>
        <taxon>Neoptera</taxon>
        <taxon>Polyneoptera</taxon>
        <taxon>Dictyoptera</taxon>
        <taxon>Blattodea</taxon>
        <taxon>Blaberoidea</taxon>
        <taxon>Blaberidae</taxon>
        <taxon>Diplopterinae</taxon>
        <taxon>Diploptera</taxon>
    </lineage>
</organism>
<evidence type="ECO:0000313" key="2">
    <source>
        <dbReference type="Proteomes" id="UP001233999"/>
    </source>
</evidence>
<proteinExistence type="predicted"/>
<reference evidence="1" key="1">
    <citation type="journal article" date="2023" name="IScience">
        <title>Live-bearing cockroach genome reveals convergent evolutionary mechanisms linked to viviparity in insects and beyond.</title>
        <authorList>
            <person name="Fouks B."/>
            <person name="Harrison M.C."/>
            <person name="Mikhailova A.A."/>
            <person name="Marchal E."/>
            <person name="English S."/>
            <person name="Carruthers M."/>
            <person name="Jennings E.C."/>
            <person name="Chiamaka E.L."/>
            <person name="Frigard R.A."/>
            <person name="Pippel M."/>
            <person name="Attardo G.M."/>
            <person name="Benoit J.B."/>
            <person name="Bornberg-Bauer E."/>
            <person name="Tobe S.S."/>
        </authorList>
    </citation>
    <scope>NUCLEOTIDE SEQUENCE</scope>
    <source>
        <strain evidence="1">Stay&amp;Tobe</strain>
    </source>
</reference>
<feature type="non-terminal residue" evidence="1">
    <location>
        <position position="89"/>
    </location>
</feature>
<name>A0AAD8EQE1_DIPPU</name>
<sequence>SLLWFDKMRRQLTLEQRIYVYRQSTILHAHNNEVQRVNLNVFTRIFYKLLRIKIRIDSTPVWNKLPKLHTGVSQTQKFFMQKLMFLSLE</sequence>
<feature type="non-terminal residue" evidence="1">
    <location>
        <position position="1"/>
    </location>
</feature>
<protein>
    <submittedName>
        <fullName evidence="1">Uncharacterized protein</fullName>
    </submittedName>
</protein>
<gene>
    <name evidence="1" type="ORF">L9F63_011173</name>
</gene>
<reference evidence="1" key="2">
    <citation type="submission" date="2023-05" db="EMBL/GenBank/DDBJ databases">
        <authorList>
            <person name="Fouks B."/>
        </authorList>
    </citation>
    <scope>NUCLEOTIDE SEQUENCE</scope>
    <source>
        <strain evidence="1">Stay&amp;Tobe</strain>
        <tissue evidence="1">Testes</tissue>
    </source>
</reference>
<dbReference type="AlphaFoldDB" id="A0AAD8EQE1"/>